<dbReference type="Gene3D" id="3.30.70.1440">
    <property type="entry name" value="Multidrug efflux transporter AcrB pore domain"/>
    <property type="match status" value="1"/>
</dbReference>
<feature type="compositionally biased region" description="Gly residues" evidence="1">
    <location>
        <begin position="263"/>
        <end position="272"/>
    </location>
</feature>
<feature type="transmembrane region" description="Helical" evidence="2">
    <location>
        <begin position="402"/>
        <end position="422"/>
    </location>
</feature>
<dbReference type="Gene3D" id="3.30.70.1430">
    <property type="entry name" value="Multidrug efflux transporter AcrB pore domain"/>
    <property type="match status" value="2"/>
</dbReference>
<keyword evidence="2" id="KW-0812">Transmembrane</keyword>
<dbReference type="SUPFAM" id="SSF82693">
    <property type="entry name" value="Multidrug efflux transporter AcrB pore domain, PN1, PN2, PC1 and PC2 subdomains"/>
    <property type="match status" value="2"/>
</dbReference>
<dbReference type="Proteomes" id="UP001436297">
    <property type="component" value="Chromosome"/>
</dbReference>
<accession>A0ABZ3EE59</accession>
<feature type="transmembrane region" description="Helical" evidence="2">
    <location>
        <begin position="566"/>
        <end position="585"/>
    </location>
</feature>
<feature type="transmembrane region" description="Helical" evidence="2">
    <location>
        <begin position="892"/>
        <end position="911"/>
    </location>
</feature>
<dbReference type="Gene3D" id="1.20.1640.10">
    <property type="entry name" value="Multidrug efflux transporter AcrB transmembrane domain"/>
    <property type="match status" value="3"/>
</dbReference>
<feature type="transmembrane region" description="Helical" evidence="2">
    <location>
        <begin position="508"/>
        <end position="535"/>
    </location>
</feature>
<feature type="transmembrane region" description="Helical" evidence="2">
    <location>
        <begin position="428"/>
        <end position="449"/>
    </location>
</feature>
<dbReference type="PRINTS" id="PR00702">
    <property type="entry name" value="ACRIFLAVINRP"/>
</dbReference>
<feature type="transmembrane region" description="Helical" evidence="2">
    <location>
        <begin position="1029"/>
        <end position="1050"/>
    </location>
</feature>
<feature type="transmembrane region" description="Helical" evidence="2">
    <location>
        <begin position="944"/>
        <end position="969"/>
    </location>
</feature>
<protein>
    <submittedName>
        <fullName evidence="3">Efflux RND transporter permease subunit</fullName>
    </submittedName>
</protein>
<dbReference type="InterPro" id="IPR001036">
    <property type="entry name" value="Acrflvin-R"/>
</dbReference>
<dbReference type="InterPro" id="IPR027463">
    <property type="entry name" value="AcrB_DN_DC_subdom"/>
</dbReference>
<feature type="transmembrane region" description="Helical" evidence="2">
    <location>
        <begin position="372"/>
        <end position="395"/>
    </location>
</feature>
<organism evidence="3 4">
    <name type="scientific">Staphylococcus hsinchuensis</name>
    <dbReference type="NCBI Taxonomy" id="3051183"/>
    <lineage>
        <taxon>Bacteria</taxon>
        <taxon>Bacillati</taxon>
        <taxon>Bacillota</taxon>
        <taxon>Bacilli</taxon>
        <taxon>Bacillales</taxon>
        <taxon>Staphylococcaceae</taxon>
        <taxon>Staphylococcus</taxon>
    </lineage>
</organism>
<name>A0ABZ3EE59_9STAP</name>
<dbReference type="PANTHER" id="PTHR32063">
    <property type="match status" value="1"/>
</dbReference>
<dbReference type="SUPFAM" id="SSF82714">
    <property type="entry name" value="Multidrug efflux transporter AcrB TolC docking domain, DN and DC subdomains"/>
    <property type="match status" value="2"/>
</dbReference>
<sequence>MIKKLLQFSLGNKFAIFLMVLLVILGGVYSSVKMKLELLPDVEPPMITVQTTMEGATPQTVKEEVSDKIDDQVRSMAKVKNVEAESDQNASMVKVEYDQGTDLDKVENDLKKELDKISFKDGVKEPELVRNSMNAFPIVAYSFTTKDNNLKKTTSEVKKNLIPKLQTVDGVQNVQINGDTNREVSIKFDQDKLKKKGLTADNVQQYIKSATNETPLGLFQFNKTEKSIVIDGQFKSVKGLKNLEIPLSASSMSSGQQGDKGDSQGGSQGGSQGSSSGSMQQSASSPQAASSAKGMPSVKLKDVANVSIGDNRESISKTNGKDAINVQIIKAQDANTVQVAKDTKKEIDEFTKRNPNIKDTKVMDTAKPIEDAIYTMVEKALLGTIFAIIVILLFLRNIKTTLISIVSIPMSILIAMVALKLADVSLNILTLGALTIAIGRVIDDSIVVVENIYRRLFDKNEQLQGGRLITSATAEVFKPILSSTLVTIVVFLPLAFVTGTVGEMFRPFALAIAFSLLASLLVAITIIPALSATLFKNGVKRKQEETLGSIGKGYKKVLSWALNHKWLVMIITTVLLFASIALGAAKLGTSFISSGEDKYMALTYTPKPGETKKSVLKHAKQVQKYLNGKDKVKTVEYSVGGKSPSDPTGTSNNMAIMVEYDKDTKNFDKEPDKVLKHIEKFHQPGEWGNQDMSGGGGTNNKLEITVTGPTLDSIKGTVKKMESKMKDMKGLANVKSDLTETYDQYDLKVDHNKASQYGLSASQLAMSLNENTPEQTVSTVKDHGKKVDVKIKQDKETHWTKNKLKNTEIQTPTGKSIKLSDVAELKKSTTPNKVMTKAGDQATTVSAKVTDKDVGGVSQKVISKVNSIDKPSNVKVNVGGASEDIGKAMTQLLVAMLAAIIIVYLVLVLTFKGALAPLTILFSLPYTVIGVVIALVVTGETVSVSSMIGMLMLIGIVVTNAIVLIDRVINKEREGLNMKDALLEAGGTRIRPILMTALATICALIPLLFGENSSIIISKGMAATVVGGLISSTLLTLIVVPVIYEILFAIKHKFTRRKSKK</sequence>
<gene>
    <name evidence="3" type="ORF">QQM35_00890</name>
</gene>
<evidence type="ECO:0000313" key="4">
    <source>
        <dbReference type="Proteomes" id="UP001436297"/>
    </source>
</evidence>
<dbReference type="Gene3D" id="3.30.70.1320">
    <property type="entry name" value="Multidrug efflux transporter AcrB pore domain like"/>
    <property type="match status" value="2"/>
</dbReference>
<dbReference type="RefSeq" id="WP_342610424.1">
    <property type="nucleotide sequence ID" value="NZ_CP128355.1"/>
</dbReference>
<dbReference type="PANTHER" id="PTHR32063:SF0">
    <property type="entry name" value="SWARMING MOTILITY PROTEIN SWRC"/>
    <property type="match status" value="1"/>
</dbReference>
<feature type="transmembrane region" description="Helical" evidence="2">
    <location>
        <begin position="990"/>
        <end position="1009"/>
    </location>
</feature>
<feature type="compositionally biased region" description="Low complexity" evidence="1">
    <location>
        <begin position="273"/>
        <end position="294"/>
    </location>
</feature>
<keyword evidence="4" id="KW-1185">Reference proteome</keyword>
<evidence type="ECO:0000313" key="3">
    <source>
        <dbReference type="EMBL" id="XAF70705.1"/>
    </source>
</evidence>
<keyword evidence="2" id="KW-0472">Membrane</keyword>
<feature type="transmembrane region" description="Helical" evidence="2">
    <location>
        <begin position="476"/>
        <end position="496"/>
    </location>
</feature>
<keyword evidence="2" id="KW-1133">Transmembrane helix</keyword>
<dbReference type="SUPFAM" id="SSF82866">
    <property type="entry name" value="Multidrug efflux transporter AcrB transmembrane domain"/>
    <property type="match status" value="2"/>
</dbReference>
<evidence type="ECO:0000256" key="1">
    <source>
        <dbReference type="SAM" id="MobiDB-lite"/>
    </source>
</evidence>
<feature type="transmembrane region" description="Helical" evidence="2">
    <location>
        <begin position="918"/>
        <end position="938"/>
    </location>
</feature>
<dbReference type="Pfam" id="PF00873">
    <property type="entry name" value="ACR_tran"/>
    <property type="match status" value="2"/>
</dbReference>
<dbReference type="Gene3D" id="3.30.2090.10">
    <property type="entry name" value="Multidrug efflux transporter AcrB TolC docking domain, DN and DC subdomains"/>
    <property type="match status" value="3"/>
</dbReference>
<dbReference type="EMBL" id="CP128355">
    <property type="protein sequence ID" value="XAF70705.1"/>
    <property type="molecule type" value="Genomic_DNA"/>
</dbReference>
<feature type="region of interest" description="Disordered" evidence="1">
    <location>
        <begin position="250"/>
        <end position="296"/>
    </location>
</feature>
<reference evidence="3 4" key="1">
    <citation type="journal article" date="2024" name="Pathogens">
        <title>Staphylococcus hsinchuensis sp. nov., Isolated from Soymilk.</title>
        <authorList>
            <person name="Wang Y.T."/>
            <person name="Lin Y.C."/>
            <person name="Hsieh Y.H."/>
            <person name="Lin Y.T."/>
            <person name="Hamada M."/>
            <person name="Chen C.C."/>
            <person name="Liou J.S."/>
            <person name="Lee A.Y."/>
            <person name="Zhang W.L."/>
            <person name="Chen Y.T."/>
            <person name="Huang C.H."/>
        </authorList>
    </citation>
    <scope>NUCLEOTIDE SEQUENCE [LARGE SCALE GENOMIC DNA]</scope>
    <source>
        <strain evidence="3 4">H164</strain>
    </source>
</reference>
<proteinExistence type="predicted"/>
<evidence type="ECO:0000256" key="2">
    <source>
        <dbReference type="SAM" id="Phobius"/>
    </source>
</evidence>